<dbReference type="GO" id="GO:0032259">
    <property type="term" value="P:methylation"/>
    <property type="evidence" value="ECO:0007669"/>
    <property type="project" value="UniProtKB-KW"/>
</dbReference>
<dbReference type="RefSeq" id="WP_167276136.1">
    <property type="nucleotide sequence ID" value="NZ_JAASQJ010000006.1"/>
</dbReference>
<protein>
    <submittedName>
        <fullName evidence="2">SAM-dependent methyltransferase</fullName>
    </submittedName>
</protein>
<evidence type="ECO:0000259" key="1">
    <source>
        <dbReference type="Pfam" id="PF13649"/>
    </source>
</evidence>
<feature type="domain" description="Methyltransferase" evidence="1">
    <location>
        <begin position="44"/>
        <end position="139"/>
    </location>
</feature>
<evidence type="ECO:0000313" key="3">
    <source>
        <dbReference type="Proteomes" id="UP001179181"/>
    </source>
</evidence>
<name>A0ABX0US20_9BACT</name>
<dbReference type="Pfam" id="PF13649">
    <property type="entry name" value="Methyltransf_25"/>
    <property type="match status" value="1"/>
</dbReference>
<dbReference type="SUPFAM" id="SSF53335">
    <property type="entry name" value="S-adenosyl-L-methionine-dependent methyltransferases"/>
    <property type="match status" value="1"/>
</dbReference>
<dbReference type="GO" id="GO:0008168">
    <property type="term" value="F:methyltransferase activity"/>
    <property type="evidence" value="ECO:0007669"/>
    <property type="project" value="UniProtKB-KW"/>
</dbReference>
<evidence type="ECO:0000313" key="2">
    <source>
        <dbReference type="EMBL" id="NIJ55771.1"/>
    </source>
</evidence>
<keyword evidence="2" id="KW-0489">Methyltransferase</keyword>
<dbReference type="EMBL" id="JAASQJ010000006">
    <property type="protein sequence ID" value="NIJ55771.1"/>
    <property type="molecule type" value="Genomic_DNA"/>
</dbReference>
<organism evidence="2 3">
    <name type="scientific">Dyadobacter arcticus</name>
    <dbReference type="NCBI Taxonomy" id="1078754"/>
    <lineage>
        <taxon>Bacteria</taxon>
        <taxon>Pseudomonadati</taxon>
        <taxon>Bacteroidota</taxon>
        <taxon>Cytophagia</taxon>
        <taxon>Cytophagales</taxon>
        <taxon>Spirosomataceae</taxon>
        <taxon>Dyadobacter</taxon>
    </lineage>
</organism>
<dbReference type="Gene3D" id="2.20.25.110">
    <property type="entry name" value="S-adenosyl-L-methionine-dependent methyltransferases"/>
    <property type="match status" value="1"/>
</dbReference>
<proteinExistence type="predicted"/>
<dbReference type="Proteomes" id="UP001179181">
    <property type="component" value="Unassembled WGS sequence"/>
</dbReference>
<keyword evidence="2" id="KW-0808">Transferase</keyword>
<dbReference type="InterPro" id="IPR029063">
    <property type="entry name" value="SAM-dependent_MTases_sf"/>
</dbReference>
<gene>
    <name evidence="2" type="ORF">FHS68_004964</name>
</gene>
<reference evidence="2 3" key="1">
    <citation type="submission" date="2020-03" db="EMBL/GenBank/DDBJ databases">
        <title>Genomic Encyclopedia of Type Strains, Phase IV (KMG-IV): sequencing the most valuable type-strain genomes for metagenomic binning, comparative biology and taxonomic classification.</title>
        <authorList>
            <person name="Goeker M."/>
        </authorList>
    </citation>
    <scope>NUCLEOTIDE SEQUENCE [LARGE SCALE GENOMIC DNA]</scope>
    <source>
        <strain evidence="2 3">DSM 102865</strain>
    </source>
</reference>
<dbReference type="InterPro" id="IPR041698">
    <property type="entry name" value="Methyltransf_25"/>
</dbReference>
<comment type="caution">
    <text evidence="2">The sequence shown here is derived from an EMBL/GenBank/DDBJ whole genome shotgun (WGS) entry which is preliminary data.</text>
</comment>
<keyword evidence="3" id="KW-1185">Reference proteome</keyword>
<sequence length="247" mass="28215">MAWYHSYFKGLPQRAWKLHQNEEYTDFEVDFLRDVLEIKEGNRILDVLSGYGRHAIPLAEAGCELTCIDISTEYCEELQAAVNSKQLDIDVICADVLGYNFPEKSFNAAYCFGNSFSFFPRRETQQLITAVANTLKKGGYYAIQTENLAESILPNFQTRNWMPVKEGIIYLAENDYRPEEGYIEAEQTFISGAESVTHMVRQHIYTLSEISYMFETAGLQVTGTFGNLEADPFVLGDEQLYLIARKL</sequence>
<dbReference type="CDD" id="cd02440">
    <property type="entry name" value="AdoMet_MTases"/>
    <property type="match status" value="1"/>
</dbReference>
<dbReference type="Gene3D" id="3.40.50.150">
    <property type="entry name" value="Vaccinia Virus protein VP39"/>
    <property type="match status" value="1"/>
</dbReference>
<accession>A0ABX0US20</accession>